<dbReference type="Pfam" id="PF14808">
    <property type="entry name" value="TMEM164"/>
    <property type="match status" value="1"/>
</dbReference>
<keyword evidence="1" id="KW-0812">Transmembrane</keyword>
<feature type="transmembrane region" description="Helical" evidence="1">
    <location>
        <begin position="12"/>
        <end position="29"/>
    </location>
</feature>
<keyword evidence="3" id="KW-1185">Reference proteome</keyword>
<protein>
    <recommendedName>
        <fullName evidence="4">Integral membrane protein (Intg_mem_TP0381)</fullName>
    </recommendedName>
</protein>
<accession>A0ABP3KJ13</accession>
<name>A0ABP3KJ13_9LACT</name>
<feature type="transmembrane region" description="Helical" evidence="1">
    <location>
        <begin position="129"/>
        <end position="147"/>
    </location>
</feature>
<feature type="transmembrane region" description="Helical" evidence="1">
    <location>
        <begin position="41"/>
        <end position="59"/>
    </location>
</feature>
<proteinExistence type="predicted"/>
<gene>
    <name evidence="2" type="ORF">GCM10008936_08360</name>
</gene>
<feature type="transmembrane region" description="Helical" evidence="1">
    <location>
        <begin position="159"/>
        <end position="179"/>
    </location>
</feature>
<feature type="transmembrane region" description="Helical" evidence="1">
    <location>
        <begin position="222"/>
        <end position="246"/>
    </location>
</feature>
<organism evidence="2 3">
    <name type="scientific">Alkalibacterium indicireducens</name>
    <dbReference type="NCBI Taxonomy" id="398758"/>
    <lineage>
        <taxon>Bacteria</taxon>
        <taxon>Bacillati</taxon>
        <taxon>Bacillota</taxon>
        <taxon>Bacilli</taxon>
        <taxon>Lactobacillales</taxon>
        <taxon>Carnobacteriaceae</taxon>
        <taxon>Alkalibacterium</taxon>
    </lineage>
</organism>
<keyword evidence="1" id="KW-1133">Transmembrane helix</keyword>
<keyword evidence="1" id="KW-0472">Membrane</keyword>
<feature type="transmembrane region" description="Helical" evidence="1">
    <location>
        <begin position="71"/>
        <end position="91"/>
    </location>
</feature>
<comment type="caution">
    <text evidence="2">The sequence shown here is derived from an EMBL/GenBank/DDBJ whole genome shotgun (WGS) entry which is preliminary data.</text>
</comment>
<dbReference type="EMBL" id="BAAADA010000072">
    <property type="protein sequence ID" value="GAA0480905.1"/>
    <property type="molecule type" value="Genomic_DNA"/>
</dbReference>
<evidence type="ECO:0000256" key="1">
    <source>
        <dbReference type="SAM" id="Phobius"/>
    </source>
</evidence>
<dbReference type="Proteomes" id="UP001410648">
    <property type="component" value="Unassembled WGS sequence"/>
</dbReference>
<sequence>MQMQFEMRSTFHYFMIVFPFALAITLYIFTRYKAFAVKRHVAIAMGIILVGILATRQIYVFSTDGLGPEVFPFHISHFANILLLMVAINPARRVISTIAWCLSVPAGLAAIIFADALETYSNVLSIRGFSYIFGHMLIVATGLYLLLTEMIRIDRRALLKAYGIVVPLYVLSVIVNNWFTDIFNEQANYLFTYTPGSAAPLVYLHSIGSDITVAGITVNPVYILSLTIIGAVVMFLMYLLAKLWYVSQDSNLQRKRAN</sequence>
<dbReference type="RefSeq" id="WP_346024303.1">
    <property type="nucleotide sequence ID" value="NZ_BAAADA010000072.1"/>
</dbReference>
<reference evidence="3" key="1">
    <citation type="journal article" date="2019" name="Int. J. Syst. Evol. Microbiol.">
        <title>The Global Catalogue of Microorganisms (GCM) 10K type strain sequencing project: providing services to taxonomists for standard genome sequencing and annotation.</title>
        <authorList>
            <consortium name="The Broad Institute Genomics Platform"/>
            <consortium name="The Broad Institute Genome Sequencing Center for Infectious Disease"/>
            <person name="Wu L."/>
            <person name="Ma J."/>
        </authorList>
    </citation>
    <scope>NUCLEOTIDE SEQUENCE [LARGE SCALE GENOMIC DNA]</scope>
    <source>
        <strain evidence="3">JCM 14232</strain>
    </source>
</reference>
<feature type="transmembrane region" description="Helical" evidence="1">
    <location>
        <begin position="98"/>
        <end position="117"/>
    </location>
</feature>
<evidence type="ECO:0000313" key="2">
    <source>
        <dbReference type="EMBL" id="GAA0480905.1"/>
    </source>
</evidence>
<evidence type="ECO:0008006" key="4">
    <source>
        <dbReference type="Google" id="ProtNLM"/>
    </source>
</evidence>
<evidence type="ECO:0000313" key="3">
    <source>
        <dbReference type="Proteomes" id="UP001410648"/>
    </source>
</evidence>